<dbReference type="EMBL" id="QEAQ01000018">
    <property type="protein sequence ID" value="TPX60147.1"/>
    <property type="molecule type" value="Genomic_DNA"/>
</dbReference>
<dbReference type="Pfam" id="PF25462">
    <property type="entry name" value="Beta-barrel_INTS6"/>
    <property type="match status" value="1"/>
</dbReference>
<dbReference type="GO" id="GO:0034472">
    <property type="term" value="P:snRNA 3'-end processing"/>
    <property type="evidence" value="ECO:0007669"/>
    <property type="project" value="TreeGrafter"/>
</dbReference>
<dbReference type="Proteomes" id="UP000318582">
    <property type="component" value="Unassembled WGS sequence"/>
</dbReference>
<evidence type="ECO:0000313" key="4">
    <source>
        <dbReference type="Proteomes" id="UP000318582"/>
    </source>
</evidence>
<dbReference type="InterPro" id="IPR036465">
    <property type="entry name" value="vWFA_dom_sf"/>
</dbReference>
<protein>
    <submittedName>
        <fullName evidence="3">Uncharacterized protein</fullName>
    </submittedName>
</protein>
<accession>A0A507E9S6</accession>
<sequence length="540" mass="61450">MIFVFVVDTSASMNRSFSGNLSYLESAKSGIEHFFKWEHSSSNRMNNKYMLVTYEDQCYKTLLDTDNDQVLLQEVKLLQATDLSTAGATFGTVLEYLDAYRRSNSFDTIGRGRYPADSETTTIFWFTDGSNFSEKSGDKWVLSDELHIPRLQTPGQEFYHEPFRWDQRLFTLWMTQAVHPESKVPQMSTVMRGEWWQIPNVKYLMQCIDNCMHYKHANVHPFAPICNAEGVLVNMIESPVTATNGPAPVQTLMIYSNKSSTHHFPIPEAYWVDAIAPGPSNILTIPPRSAHPTILYTKRDDIYPIPEGFPVDRFSIDQKSEIVQELMKQKEKISWTLFVQFSNAAQDFGAPFGTLKYSESSKTVSMYLMPYNFPLLFAAILELRKRSLAAAAAQNIADYVRSVPIYYREPLRRAFAQINIMNLWPTDIPALPTANPHIDKYYMETVQKSTIMMAAVHKRVIASRATDHELLRKRSAANPLGVAASLSPMLFENVFDIPREALIPALTDLRNALRKTVLGPSKRQRLSVLEEGAYLNLPPP</sequence>
<dbReference type="Gene3D" id="3.40.50.410">
    <property type="entry name" value="von Willebrand factor, type A domain"/>
    <property type="match status" value="1"/>
</dbReference>
<evidence type="ECO:0000259" key="1">
    <source>
        <dbReference type="Pfam" id="PF13519"/>
    </source>
</evidence>
<proteinExistence type="predicted"/>
<evidence type="ECO:0000313" key="3">
    <source>
        <dbReference type="EMBL" id="TPX60147.1"/>
    </source>
</evidence>
<dbReference type="Pfam" id="PF13519">
    <property type="entry name" value="VWA_2"/>
    <property type="match status" value="1"/>
</dbReference>
<dbReference type="AlphaFoldDB" id="A0A507E9S6"/>
<name>A0A507E9S6_9FUNG</name>
<comment type="caution">
    <text evidence="3">The sequence shown here is derived from an EMBL/GenBank/DDBJ whole genome shotgun (WGS) entry which is preliminary data.</text>
</comment>
<reference evidence="3 4" key="1">
    <citation type="journal article" date="2019" name="Sci. Rep.">
        <title>Comparative genomics of chytrid fungi reveal insights into the obligate biotrophic and pathogenic lifestyle of Synchytrium endobioticum.</title>
        <authorList>
            <person name="van de Vossenberg B.T.L.H."/>
            <person name="Warris S."/>
            <person name="Nguyen H.D.T."/>
            <person name="van Gent-Pelzer M.P.E."/>
            <person name="Joly D.L."/>
            <person name="van de Geest H.C."/>
            <person name="Bonants P.J.M."/>
            <person name="Smith D.S."/>
            <person name="Levesque C.A."/>
            <person name="van der Lee T.A.J."/>
        </authorList>
    </citation>
    <scope>NUCLEOTIDE SEQUENCE [LARGE SCALE GENOMIC DNA]</scope>
    <source>
        <strain evidence="3 4">CBS 809.83</strain>
    </source>
</reference>
<dbReference type="GO" id="GO:0032039">
    <property type="term" value="C:integrator complex"/>
    <property type="evidence" value="ECO:0007669"/>
    <property type="project" value="TreeGrafter"/>
</dbReference>
<feature type="domain" description="Integrator complex subunit 6-like beta-barrel" evidence="2">
    <location>
        <begin position="248"/>
        <end position="382"/>
    </location>
</feature>
<organism evidence="3 4">
    <name type="scientific">Powellomyces hirtus</name>
    <dbReference type="NCBI Taxonomy" id="109895"/>
    <lineage>
        <taxon>Eukaryota</taxon>
        <taxon>Fungi</taxon>
        <taxon>Fungi incertae sedis</taxon>
        <taxon>Chytridiomycota</taxon>
        <taxon>Chytridiomycota incertae sedis</taxon>
        <taxon>Chytridiomycetes</taxon>
        <taxon>Spizellomycetales</taxon>
        <taxon>Powellomycetaceae</taxon>
        <taxon>Powellomyces</taxon>
    </lineage>
</organism>
<dbReference type="PANTHER" id="PTHR12957">
    <property type="entry name" value="DEAD/H BOX POLYPEPTIDE 26/DICE1-RELATED"/>
    <property type="match status" value="1"/>
</dbReference>
<dbReference type="SUPFAM" id="SSF53300">
    <property type="entry name" value="vWA-like"/>
    <property type="match status" value="1"/>
</dbReference>
<gene>
    <name evidence="3" type="ORF">PhCBS80983_g02021</name>
</gene>
<dbReference type="InterPro" id="IPR002035">
    <property type="entry name" value="VWF_A"/>
</dbReference>
<dbReference type="STRING" id="109895.A0A507E9S6"/>
<keyword evidence="4" id="KW-1185">Reference proteome</keyword>
<evidence type="ECO:0000259" key="2">
    <source>
        <dbReference type="Pfam" id="PF25462"/>
    </source>
</evidence>
<feature type="domain" description="VWFA" evidence="1">
    <location>
        <begin position="3"/>
        <end position="129"/>
    </location>
</feature>
<dbReference type="InterPro" id="IPR057413">
    <property type="entry name" value="Beta-barrel_INTS6"/>
</dbReference>
<dbReference type="InterPro" id="IPR051113">
    <property type="entry name" value="Integrator_subunit6"/>
</dbReference>
<dbReference type="PANTHER" id="PTHR12957:SF2">
    <property type="entry name" value="INTEGRATOR COMPLEX SUBUNIT 6"/>
    <property type="match status" value="1"/>
</dbReference>